<dbReference type="OrthoDB" id="5502251at2"/>
<feature type="compositionally biased region" description="Basic residues" evidence="1">
    <location>
        <begin position="534"/>
        <end position="543"/>
    </location>
</feature>
<dbReference type="EMBL" id="CP012670">
    <property type="protein sequence ID" value="AUX23995.1"/>
    <property type="molecule type" value="Genomic_DNA"/>
</dbReference>
<dbReference type="Proteomes" id="UP000295781">
    <property type="component" value="Chromosome"/>
</dbReference>
<evidence type="ECO:0000313" key="4">
    <source>
        <dbReference type="Proteomes" id="UP000295781"/>
    </source>
</evidence>
<dbReference type="SUPFAM" id="SSF47240">
    <property type="entry name" value="Ferritin-like"/>
    <property type="match status" value="1"/>
</dbReference>
<feature type="compositionally biased region" description="Gly residues" evidence="1">
    <location>
        <begin position="39"/>
        <end position="100"/>
    </location>
</feature>
<dbReference type="GO" id="GO:0016491">
    <property type="term" value="F:oxidoreductase activity"/>
    <property type="evidence" value="ECO:0007669"/>
    <property type="project" value="InterPro"/>
</dbReference>
<reference evidence="3 4" key="1">
    <citation type="submission" date="2015-09" db="EMBL/GenBank/DDBJ databases">
        <title>Sorangium comparison.</title>
        <authorList>
            <person name="Zaburannyi N."/>
            <person name="Bunk B."/>
            <person name="Overmann J."/>
            <person name="Mueller R."/>
        </authorList>
    </citation>
    <scope>NUCLEOTIDE SEQUENCE [LARGE SCALE GENOMIC DNA]</scope>
    <source>
        <strain evidence="3 4">So ceGT47</strain>
    </source>
</reference>
<dbReference type="CDD" id="cd00657">
    <property type="entry name" value="Ferritin_like"/>
    <property type="match status" value="1"/>
</dbReference>
<feature type="region of interest" description="Disordered" evidence="1">
    <location>
        <begin position="32"/>
        <end position="112"/>
    </location>
</feature>
<feature type="compositionally biased region" description="Basic and acidic residues" evidence="1">
    <location>
        <begin position="549"/>
        <end position="560"/>
    </location>
</feature>
<dbReference type="InterPro" id="IPR009078">
    <property type="entry name" value="Ferritin-like_SF"/>
</dbReference>
<evidence type="ECO:0000313" key="3">
    <source>
        <dbReference type="EMBL" id="AUX23995.1"/>
    </source>
</evidence>
<evidence type="ECO:0000256" key="1">
    <source>
        <dbReference type="SAM" id="MobiDB-lite"/>
    </source>
</evidence>
<dbReference type="InterPro" id="IPR012348">
    <property type="entry name" value="RNR-like"/>
</dbReference>
<keyword evidence="2" id="KW-0732">Signal</keyword>
<dbReference type="RefSeq" id="WP_129349568.1">
    <property type="nucleotide sequence ID" value="NZ_CP012670.1"/>
</dbReference>
<feature type="signal peptide" evidence="2">
    <location>
        <begin position="1"/>
        <end position="21"/>
    </location>
</feature>
<feature type="chain" id="PRO_5020421797" description="Ferritin-like domain-containing protein" evidence="2">
    <location>
        <begin position="22"/>
        <end position="567"/>
    </location>
</feature>
<proteinExistence type="predicted"/>
<protein>
    <recommendedName>
        <fullName evidence="5">Ferritin-like domain-containing protein</fullName>
    </recommendedName>
</protein>
<feature type="region of interest" description="Disordered" evidence="1">
    <location>
        <begin position="534"/>
        <end position="567"/>
    </location>
</feature>
<dbReference type="Gene3D" id="1.10.620.20">
    <property type="entry name" value="Ribonucleotide Reductase, subunit A"/>
    <property type="match status" value="1"/>
</dbReference>
<sequence length="567" mass="56662">MRLLVSIDSWGARLLSVLALAPAVGCDINVTSGESSSGSTGGTSVGSTGGTSVGSTGGTSVGSTGGTSVGSTGGTSVGSTGGTSVGSTGGTSVGSAGGSSSGDAPFPCDDPEPILVAGQNTGYVRCAGGWMHRAEVVTCPSAIPRATACQDKDPSGAPGGCSTDADCTDQPNGYCKSAEGGEALPGCFCAYGCTTDADCGEGQICLCGDPVGQCVPASCESDQDCGSLLCSSHVLLPGCGGTGFACQTPSDECASDEDCAGDMQCSLEAGMHACSEQICAIGRPFLVDGVVRTAAPAARDDWRAGAAADRGAPPRLDALSAGQRAALAEHWTRAALLEHASIAAFARFALQLLSLGAPPGLVAATQAAMGDEAEHARLCFELASAFGGRDVGPGPLAIDGALGGADAREILVTAVREGCIGETIAAIEAAEAALHATDPAVRRALEKIAEDESRHAELAFRFAAWAIERDPALADALVDEVAASAAGAPAAGEAEDGGPLLGFGVLSPWQRRAIRERALSQVVTPCARALLARASHRGGRRAPRPPAGPRREEGDQREEIESFATKS</sequence>
<evidence type="ECO:0000256" key="2">
    <source>
        <dbReference type="SAM" id="SignalP"/>
    </source>
</evidence>
<gene>
    <name evidence="3" type="ORF">SOCEGT47_045260</name>
</gene>
<dbReference type="AlphaFoldDB" id="A0A4P2Q3S9"/>
<evidence type="ECO:0008006" key="5">
    <source>
        <dbReference type="Google" id="ProtNLM"/>
    </source>
</evidence>
<organism evidence="3 4">
    <name type="scientific">Sorangium cellulosum</name>
    <name type="common">Polyangium cellulosum</name>
    <dbReference type="NCBI Taxonomy" id="56"/>
    <lineage>
        <taxon>Bacteria</taxon>
        <taxon>Pseudomonadati</taxon>
        <taxon>Myxococcota</taxon>
        <taxon>Polyangia</taxon>
        <taxon>Polyangiales</taxon>
        <taxon>Polyangiaceae</taxon>
        <taxon>Sorangium</taxon>
    </lineage>
</organism>
<name>A0A4P2Q3S9_SORCE</name>
<accession>A0A4P2Q3S9</accession>